<sequence length="287" mass="32504">MLKSMTGFARVEAQGSWGSLAWELRSVNHRFLEVSMHLPETLNALEGELRSRVGKALARGRVDVWLRHQTAAGVHLQLNTALAAELRGLLGELADLWDLSDYRLSPLEVLGWPGVVQSGNPGSSELPDLALRYFDAALAQLQETRTREGKALEELILQRLDAMRAQSAALRAVLPEIETLLRERLRARLQELAQQVEPGRWEQELLFYLQRQDVAEELDRLDTHVEELARILRRAEPVGRRLDFLVQELNREANTLGAKAGDNRLTHAAVELKVLIEQIREQIQNVE</sequence>
<dbReference type="Proteomes" id="UP000005522">
    <property type="component" value="Chromosome"/>
</dbReference>
<dbReference type="GeneID" id="92931897"/>
<evidence type="ECO:0000256" key="4">
    <source>
        <dbReference type="ARBA" id="ARBA00022801"/>
    </source>
</evidence>
<dbReference type="Pfam" id="PF03755">
    <property type="entry name" value="YicC-like_N"/>
    <property type="match status" value="1"/>
</dbReference>
<dbReference type="InterPro" id="IPR013551">
    <property type="entry name" value="YicC-like_C"/>
</dbReference>
<evidence type="ECO:0000256" key="5">
    <source>
        <dbReference type="ARBA" id="ARBA00035648"/>
    </source>
</evidence>
<dbReference type="PANTHER" id="PTHR30636:SF3">
    <property type="entry name" value="UPF0701 PROTEIN YICC"/>
    <property type="match status" value="1"/>
</dbReference>
<dbReference type="RefSeq" id="WP_004873118.1">
    <property type="nucleotide sequence ID" value="NZ_CP005986.1"/>
</dbReference>
<keyword evidence="2" id="KW-0540">Nuclease</keyword>
<evidence type="ECO:0000259" key="7">
    <source>
        <dbReference type="Pfam" id="PF08340"/>
    </source>
</evidence>
<dbReference type="GO" id="GO:0016787">
    <property type="term" value="F:hydrolase activity"/>
    <property type="evidence" value="ECO:0007669"/>
    <property type="project" value="UniProtKB-KW"/>
</dbReference>
<evidence type="ECO:0000256" key="1">
    <source>
        <dbReference type="ARBA" id="ARBA00001968"/>
    </source>
</evidence>
<dbReference type="InterPro" id="IPR013527">
    <property type="entry name" value="YicC-like_N"/>
</dbReference>
<organism evidence="8 9">
    <name type="scientific">Acidithiobacillus caldus (strain ATCC 51756 / DSM 8584 / KU)</name>
    <dbReference type="NCBI Taxonomy" id="637389"/>
    <lineage>
        <taxon>Bacteria</taxon>
        <taxon>Pseudomonadati</taxon>
        <taxon>Pseudomonadota</taxon>
        <taxon>Acidithiobacillia</taxon>
        <taxon>Acidithiobacillales</taxon>
        <taxon>Acidithiobacillaceae</taxon>
        <taxon>Acidithiobacillus</taxon>
    </lineage>
</organism>
<name>A0A059ZWJ6_ACICK</name>
<evidence type="ECO:0000256" key="2">
    <source>
        <dbReference type="ARBA" id="ARBA00022722"/>
    </source>
</evidence>
<dbReference type="EMBL" id="CP005986">
    <property type="protein sequence ID" value="AIA55813.1"/>
    <property type="molecule type" value="Genomic_DNA"/>
</dbReference>
<evidence type="ECO:0000313" key="8">
    <source>
        <dbReference type="EMBL" id="AIA55813.1"/>
    </source>
</evidence>
<dbReference type="GO" id="GO:0004521">
    <property type="term" value="F:RNA endonuclease activity"/>
    <property type="evidence" value="ECO:0007669"/>
    <property type="project" value="InterPro"/>
</dbReference>
<evidence type="ECO:0000259" key="6">
    <source>
        <dbReference type="Pfam" id="PF03755"/>
    </source>
</evidence>
<dbReference type="eggNOG" id="COG1561">
    <property type="taxonomic scope" value="Bacteria"/>
</dbReference>
<dbReference type="AlphaFoldDB" id="A0A059ZWJ6"/>
<dbReference type="Pfam" id="PF08340">
    <property type="entry name" value="YicC-like_C"/>
    <property type="match status" value="1"/>
</dbReference>
<feature type="domain" description="Endoribonuclease YicC-like C-terminal" evidence="7">
    <location>
        <begin position="174"/>
        <end position="287"/>
    </location>
</feature>
<protein>
    <submittedName>
        <fullName evidence="8">Protein YicC</fullName>
    </submittedName>
</protein>
<reference evidence="8 9" key="1">
    <citation type="journal article" date="2009" name="J. Bacteriol.">
        <title>Draft genome sequence of the extremely acidophilic bacterium Acidithiobacillus caldus ATCC 51756 reveals metabolic versatility in the genus Acidithiobacillus.</title>
        <authorList>
            <person name="Valdes J."/>
            <person name="Quatrini R."/>
            <person name="Hallberg K."/>
            <person name="Dopson M."/>
            <person name="Valenzuela P.D."/>
            <person name="Holmes D.S."/>
        </authorList>
    </citation>
    <scope>NUCLEOTIDE SEQUENCE [LARGE SCALE GENOMIC DNA]</scope>
    <source>
        <strain evidence="9">ATCC 51756 / DSM 8584 / KU</strain>
    </source>
</reference>
<dbReference type="InterPro" id="IPR005229">
    <property type="entry name" value="YicC/YloC-like"/>
</dbReference>
<dbReference type="HOGENOM" id="CLU_076609_0_0_6"/>
<evidence type="ECO:0000313" key="9">
    <source>
        <dbReference type="Proteomes" id="UP000005522"/>
    </source>
</evidence>
<keyword evidence="3" id="KW-0255">Endonuclease</keyword>
<gene>
    <name evidence="8" type="ORF">Acaty_c1955</name>
</gene>
<accession>A0A059ZWJ6</accession>
<proteinExistence type="inferred from homology"/>
<dbReference type="KEGG" id="acz:Acaty_c1955"/>
<comment type="cofactor">
    <cofactor evidence="1">
        <name>a divalent metal cation</name>
        <dbReference type="ChEBI" id="CHEBI:60240"/>
    </cofactor>
</comment>
<dbReference type="PANTHER" id="PTHR30636">
    <property type="entry name" value="UPF0701 PROTEIN YICC"/>
    <property type="match status" value="1"/>
</dbReference>
<comment type="similarity">
    <text evidence="5">Belongs to the YicC/YloC family.</text>
</comment>
<evidence type="ECO:0000256" key="3">
    <source>
        <dbReference type="ARBA" id="ARBA00022759"/>
    </source>
</evidence>
<keyword evidence="4" id="KW-0378">Hydrolase</keyword>
<dbReference type="NCBIfam" id="TIGR00255">
    <property type="entry name" value="YicC/YloC family endoribonuclease"/>
    <property type="match status" value="1"/>
</dbReference>
<feature type="domain" description="Endoribonuclease YicC-like N-terminal" evidence="6">
    <location>
        <begin position="2"/>
        <end position="153"/>
    </location>
</feature>